<reference evidence="11" key="1">
    <citation type="submission" date="2021-01" db="EMBL/GenBank/DDBJ databases">
        <authorList>
            <person name="Corre E."/>
            <person name="Pelletier E."/>
            <person name="Niang G."/>
            <person name="Scheremetjew M."/>
            <person name="Finn R."/>
            <person name="Kale V."/>
            <person name="Holt S."/>
            <person name="Cochrane G."/>
            <person name="Meng A."/>
            <person name="Brown T."/>
            <person name="Cohen L."/>
        </authorList>
    </citation>
    <scope>NUCLEOTIDE SEQUENCE</scope>
    <source>
        <strain evidence="11">CCMP3278</strain>
    </source>
</reference>
<evidence type="ECO:0000256" key="1">
    <source>
        <dbReference type="ARBA" id="ARBA00004514"/>
    </source>
</evidence>
<proteinExistence type="inferred from homology"/>
<comment type="subcellular location">
    <subcellularLocation>
        <location evidence="1">Cytoplasm</location>
        <location evidence="1">Cytosol</location>
    </subcellularLocation>
</comment>
<protein>
    <recommendedName>
        <fullName evidence="6">Translation initiation factor eIF2B subunit delta</fullName>
    </recommendedName>
    <alternativeName>
        <fullName evidence="7">eIF2B GDP-GTP exchange factor subunit delta</fullName>
    </alternativeName>
</protein>
<evidence type="ECO:0000256" key="6">
    <source>
        <dbReference type="ARBA" id="ARBA00044147"/>
    </source>
</evidence>
<dbReference type="PANTHER" id="PTHR10233:SF14">
    <property type="entry name" value="TRANSLATION INITIATION FACTOR EIF-2B SUBUNIT DELTA"/>
    <property type="match status" value="1"/>
</dbReference>
<evidence type="ECO:0000256" key="3">
    <source>
        <dbReference type="ARBA" id="ARBA00022490"/>
    </source>
</evidence>
<comment type="similarity">
    <text evidence="2 9">Belongs to the eIF-2B alpha/beta/delta subunits family.</text>
</comment>
<dbReference type="InterPro" id="IPR000649">
    <property type="entry name" value="IF-2B-related"/>
</dbReference>
<evidence type="ECO:0000256" key="7">
    <source>
        <dbReference type="ARBA" id="ARBA00044356"/>
    </source>
</evidence>
<comment type="subunit">
    <text evidence="8">Component of the translation initiation factor 2B (eIF2B) complex which is a heterodecamer of two sets of five different subunits: alpha, beta, gamma, delta and epsilon. Subunits alpha, beta and delta comprise a regulatory subcomplex and subunits epsilon and gamma comprise a catalytic subcomplex. Within the complex, the hexameric regulatory complex resides at the center, with the two heterodimeric catalytic subcomplexes bound on opposite sides.</text>
</comment>
<feature type="region of interest" description="Disordered" evidence="10">
    <location>
        <begin position="1"/>
        <end position="31"/>
    </location>
</feature>
<evidence type="ECO:0000256" key="9">
    <source>
        <dbReference type="RuleBase" id="RU003814"/>
    </source>
</evidence>
<evidence type="ECO:0000313" key="11">
    <source>
        <dbReference type="EMBL" id="CAD8821677.1"/>
    </source>
</evidence>
<evidence type="ECO:0000256" key="5">
    <source>
        <dbReference type="ARBA" id="ARBA00022917"/>
    </source>
</evidence>
<dbReference type="GO" id="GO:0005829">
    <property type="term" value="C:cytosol"/>
    <property type="evidence" value="ECO:0007669"/>
    <property type="project" value="UniProtKB-SubCell"/>
</dbReference>
<accession>A0A7S1ET09</accession>
<evidence type="ECO:0000256" key="8">
    <source>
        <dbReference type="ARBA" id="ARBA00046432"/>
    </source>
</evidence>
<dbReference type="GO" id="GO:0003743">
    <property type="term" value="F:translation initiation factor activity"/>
    <property type="evidence" value="ECO:0007669"/>
    <property type="project" value="UniProtKB-KW"/>
</dbReference>
<name>A0A7S1ET09_9RHOD</name>
<dbReference type="SUPFAM" id="SSF100950">
    <property type="entry name" value="NagB/RpiA/CoA transferase-like"/>
    <property type="match status" value="1"/>
</dbReference>
<keyword evidence="5" id="KW-0648">Protein biosynthesis</keyword>
<evidence type="ECO:0000256" key="10">
    <source>
        <dbReference type="SAM" id="MobiDB-lite"/>
    </source>
</evidence>
<feature type="region of interest" description="Disordered" evidence="10">
    <location>
        <begin position="353"/>
        <end position="391"/>
    </location>
</feature>
<dbReference type="InterPro" id="IPR037171">
    <property type="entry name" value="NagB/RpiA_transferase-like"/>
</dbReference>
<dbReference type="Pfam" id="PF01008">
    <property type="entry name" value="IF-2B"/>
    <property type="match status" value="1"/>
</dbReference>
<dbReference type="Gene3D" id="3.40.50.10470">
    <property type="entry name" value="Translation initiation factor eif-2b, domain 2"/>
    <property type="match status" value="1"/>
</dbReference>
<dbReference type="AlphaFoldDB" id="A0A7S1ET09"/>
<dbReference type="EMBL" id="HBFP01008482">
    <property type="protein sequence ID" value="CAD8821677.1"/>
    <property type="molecule type" value="Transcribed_RNA"/>
</dbReference>
<keyword evidence="3" id="KW-0963">Cytoplasm</keyword>
<evidence type="ECO:0000256" key="4">
    <source>
        <dbReference type="ARBA" id="ARBA00022540"/>
    </source>
</evidence>
<sequence length="438" mass="47485">MKEKRGDRKDVGAEDRRPQFDDPGTKARQKKVQIVKREDAERVVPFLSHLPQYAPHSDSVVGQHTGVMPTAVVKVGAKYAHGSIRGSSARTAAFGEALSEVIQSFSLSATSSASTRPNDASLDESSAASRDFRRELDKEIKRCVQFVIDCRQMSIFMGNFVRHVRAHISTLPADISEHEARLNLLKFMQEYMNSKLFMAFKTVALVASERAVTDGDVIMTVGRSAIVERALVDAARYGKRFRVMILESRPHTDGLISARILNSAGIRVEYGLISAASYLLPEASKVLIGAHGIFSNGAVLSRVGTAAVAALANMQRTPVIVACESSKFSERVQLDALCFNELGDADALLVNSRERTKSSVQSDPAGNSHSGKKKGASEHSKHSNSMDALGPDWRSESEGLNLLNLLYDLTPIDLIDAVITDVGVIPASSVPIVLSGHT</sequence>
<feature type="compositionally biased region" description="Basic and acidic residues" evidence="10">
    <location>
        <begin position="1"/>
        <end position="25"/>
    </location>
</feature>
<dbReference type="PANTHER" id="PTHR10233">
    <property type="entry name" value="TRANSLATION INITIATION FACTOR EIF-2B"/>
    <property type="match status" value="1"/>
</dbReference>
<keyword evidence="4" id="KW-0396">Initiation factor</keyword>
<dbReference type="InterPro" id="IPR042529">
    <property type="entry name" value="IF_2B-like_C"/>
</dbReference>
<feature type="compositionally biased region" description="Polar residues" evidence="10">
    <location>
        <begin position="358"/>
        <end position="369"/>
    </location>
</feature>
<gene>
    <name evidence="11" type="ORF">TOLI1172_LOCUS6073</name>
</gene>
<evidence type="ECO:0000256" key="2">
    <source>
        <dbReference type="ARBA" id="ARBA00007251"/>
    </source>
</evidence>
<organism evidence="11">
    <name type="scientific">Timspurckia oligopyrenoides</name>
    <dbReference type="NCBI Taxonomy" id="708627"/>
    <lineage>
        <taxon>Eukaryota</taxon>
        <taxon>Rhodophyta</taxon>
        <taxon>Bangiophyceae</taxon>
        <taxon>Porphyridiales</taxon>
        <taxon>Porphyridiaceae</taxon>
        <taxon>Timspurckia</taxon>
    </lineage>
</organism>